<reference evidence="3" key="1">
    <citation type="journal article" date="2019" name="Int. J. Syst. Evol. Microbiol.">
        <title>The Global Catalogue of Microorganisms (GCM) 10K type strain sequencing project: providing services to taxonomists for standard genome sequencing and annotation.</title>
        <authorList>
            <consortium name="The Broad Institute Genomics Platform"/>
            <consortium name="The Broad Institute Genome Sequencing Center for Infectious Disease"/>
            <person name="Wu L."/>
            <person name="Ma J."/>
        </authorList>
    </citation>
    <scope>NUCLEOTIDE SEQUENCE [LARGE SCALE GENOMIC DNA]</scope>
    <source>
        <strain evidence="3">JCM 16929</strain>
    </source>
</reference>
<keyword evidence="3" id="KW-1185">Reference proteome</keyword>
<dbReference type="RefSeq" id="WP_344805104.1">
    <property type="nucleotide sequence ID" value="NZ_BAABAB010000017.1"/>
</dbReference>
<sequence length="246" mass="25496">MVRLQQVLLVLAGLVIASIMVALGLWQMGVYRSTGADSAQARAAAPPVALSSVAPPAVKITDGYGRTVSFAGTYDPALEFTTPTDASPVRRVVGGIRLDDGRLLAVIRGTTTGAAPRPPAGRVAQTGVLLPSEAGDPAGSSISVPLLAQTWPGQLVEGYVNLSADDARAQRLQPAPLDLPAEPGRLRNGAYALQWWLFAGFAIVLAVRIARDLDRGRDLELAAELDAAGVVPTEGGATAEEPSKTT</sequence>
<keyword evidence="1" id="KW-0472">Membrane</keyword>
<feature type="transmembrane region" description="Helical" evidence="1">
    <location>
        <begin position="7"/>
        <end position="26"/>
    </location>
</feature>
<evidence type="ECO:0000313" key="2">
    <source>
        <dbReference type="EMBL" id="GAA3622337.1"/>
    </source>
</evidence>
<keyword evidence="1" id="KW-0812">Transmembrane</keyword>
<dbReference type="InterPro" id="IPR002994">
    <property type="entry name" value="Surf1/Shy1"/>
</dbReference>
<keyword evidence="1" id="KW-1003">Cell membrane</keyword>
<comment type="similarity">
    <text evidence="1">Belongs to the SURF1 family.</text>
</comment>
<proteinExistence type="inferred from homology"/>
<feature type="transmembrane region" description="Helical" evidence="1">
    <location>
        <begin position="193"/>
        <end position="210"/>
    </location>
</feature>
<evidence type="ECO:0000256" key="1">
    <source>
        <dbReference type="RuleBase" id="RU363076"/>
    </source>
</evidence>
<protein>
    <recommendedName>
        <fullName evidence="1">SURF1-like protein</fullName>
    </recommendedName>
</protein>
<organism evidence="2 3">
    <name type="scientific">Microlunatus ginsengisoli</name>
    <dbReference type="NCBI Taxonomy" id="363863"/>
    <lineage>
        <taxon>Bacteria</taxon>
        <taxon>Bacillati</taxon>
        <taxon>Actinomycetota</taxon>
        <taxon>Actinomycetes</taxon>
        <taxon>Propionibacteriales</taxon>
        <taxon>Propionibacteriaceae</taxon>
        <taxon>Microlunatus</taxon>
    </lineage>
</organism>
<keyword evidence="1" id="KW-1133">Transmembrane helix</keyword>
<accession>A0ABP7A107</accession>
<comment type="subcellular location">
    <subcellularLocation>
        <location evidence="1">Cell membrane</location>
        <topology evidence="1">Multi-pass membrane protein</topology>
    </subcellularLocation>
</comment>
<gene>
    <name evidence="2" type="ORF">GCM10022236_25890</name>
</gene>
<name>A0ABP7A107_9ACTN</name>
<comment type="caution">
    <text evidence="2">The sequence shown here is derived from an EMBL/GenBank/DDBJ whole genome shotgun (WGS) entry which is preliminary data.</text>
</comment>
<dbReference type="Proteomes" id="UP001501490">
    <property type="component" value="Unassembled WGS sequence"/>
</dbReference>
<dbReference type="Pfam" id="PF02104">
    <property type="entry name" value="SURF1"/>
    <property type="match status" value="1"/>
</dbReference>
<dbReference type="EMBL" id="BAABAB010000017">
    <property type="protein sequence ID" value="GAA3622337.1"/>
    <property type="molecule type" value="Genomic_DNA"/>
</dbReference>
<evidence type="ECO:0000313" key="3">
    <source>
        <dbReference type="Proteomes" id="UP001501490"/>
    </source>
</evidence>